<keyword evidence="6" id="KW-1185">Reference proteome</keyword>
<dbReference type="GO" id="GO:0042254">
    <property type="term" value="P:ribosome biogenesis"/>
    <property type="evidence" value="ECO:0007669"/>
    <property type="project" value="UniProtKB-KW"/>
</dbReference>
<evidence type="ECO:0000256" key="4">
    <source>
        <dbReference type="SAM" id="MobiDB-lite"/>
    </source>
</evidence>
<dbReference type="Proteomes" id="UP001632038">
    <property type="component" value="Unassembled WGS sequence"/>
</dbReference>
<evidence type="ECO:0000256" key="2">
    <source>
        <dbReference type="ARBA" id="ARBA00022517"/>
    </source>
</evidence>
<reference evidence="6" key="1">
    <citation type="journal article" date="2024" name="IScience">
        <title>Strigolactones Initiate the Formation of Haustorium-like Structures in Castilleja.</title>
        <authorList>
            <person name="Buerger M."/>
            <person name="Peterson D."/>
            <person name="Chory J."/>
        </authorList>
    </citation>
    <scope>NUCLEOTIDE SEQUENCE [LARGE SCALE GENOMIC DNA]</scope>
</reference>
<sequence length="230" mass="25485">MVLSSFPSATEVVLSFRSPICCVFGSLRGYSVSCSWVLKEEGGSLRGDVGCVAGKTEQAQWTYIRQQIRYWICVSMPRKRKFDCSVHEAGESSRSRKSRRVPAPMDFVSAATLSTTTYFDEGDCEYAAPKHKGKISCSVAAKAALAIRCDALGDGEDNTIGLENRAKARLRNLEGRELGHSAGSVKGKPKIEFYDKDRIDHSSQDLKSSSRLDSWTNKINAHPEKKQRHT</sequence>
<dbReference type="AlphaFoldDB" id="A0ABD3EFT4"/>
<dbReference type="Gene3D" id="1.10.246.90">
    <property type="entry name" value="Nop domain"/>
    <property type="match status" value="1"/>
</dbReference>
<organism evidence="5 6">
    <name type="scientific">Castilleja foliolosa</name>
    <dbReference type="NCBI Taxonomy" id="1961234"/>
    <lineage>
        <taxon>Eukaryota</taxon>
        <taxon>Viridiplantae</taxon>
        <taxon>Streptophyta</taxon>
        <taxon>Embryophyta</taxon>
        <taxon>Tracheophyta</taxon>
        <taxon>Spermatophyta</taxon>
        <taxon>Magnoliopsida</taxon>
        <taxon>eudicotyledons</taxon>
        <taxon>Gunneridae</taxon>
        <taxon>Pentapetalae</taxon>
        <taxon>asterids</taxon>
        <taxon>lamiids</taxon>
        <taxon>Lamiales</taxon>
        <taxon>Orobanchaceae</taxon>
        <taxon>Pedicularideae</taxon>
        <taxon>Castillejinae</taxon>
        <taxon>Castilleja</taxon>
    </lineage>
</organism>
<comment type="caution">
    <text evidence="5">The sequence shown here is derived from an EMBL/GenBank/DDBJ whole genome shotgun (WGS) entry which is preliminary data.</text>
</comment>
<comment type="subcellular location">
    <subcellularLocation>
        <location evidence="1">Nucleus</location>
        <location evidence="1">Nucleolus</location>
    </subcellularLocation>
</comment>
<dbReference type="InterPro" id="IPR036070">
    <property type="entry name" value="Nop_dom_sf"/>
</dbReference>
<proteinExistence type="predicted"/>
<protein>
    <submittedName>
        <fullName evidence="5">Uncharacterized protein</fullName>
    </submittedName>
</protein>
<dbReference type="EMBL" id="JAVIJP010000005">
    <property type="protein sequence ID" value="KAL3652046.1"/>
    <property type="molecule type" value="Genomic_DNA"/>
</dbReference>
<dbReference type="PANTHER" id="PTHR10894">
    <property type="entry name" value="NUCLEOLAR PROTEIN 5 NUCLEOLAR PROTEIN NOP5 NOP58"/>
    <property type="match status" value="1"/>
</dbReference>
<keyword evidence="3" id="KW-0539">Nucleus</keyword>
<dbReference type="GO" id="GO:0005730">
    <property type="term" value="C:nucleolus"/>
    <property type="evidence" value="ECO:0007669"/>
    <property type="project" value="UniProtKB-SubCell"/>
</dbReference>
<dbReference type="PANTHER" id="PTHR10894:SF1">
    <property type="entry name" value="NUCLEOLAR PROTEIN 58"/>
    <property type="match status" value="1"/>
</dbReference>
<dbReference type="SUPFAM" id="SSF89124">
    <property type="entry name" value="Nop domain"/>
    <property type="match status" value="1"/>
</dbReference>
<name>A0ABD3EFT4_9LAMI</name>
<evidence type="ECO:0000256" key="1">
    <source>
        <dbReference type="ARBA" id="ARBA00004604"/>
    </source>
</evidence>
<accession>A0ABD3EFT4</accession>
<gene>
    <name evidence="5" type="ORF">CASFOL_001727</name>
</gene>
<evidence type="ECO:0000256" key="3">
    <source>
        <dbReference type="ARBA" id="ARBA00023242"/>
    </source>
</evidence>
<feature type="region of interest" description="Disordered" evidence="4">
    <location>
        <begin position="196"/>
        <end position="230"/>
    </location>
</feature>
<dbReference type="InterPro" id="IPR042239">
    <property type="entry name" value="Nop_C"/>
</dbReference>
<evidence type="ECO:0000313" key="5">
    <source>
        <dbReference type="EMBL" id="KAL3652046.1"/>
    </source>
</evidence>
<feature type="compositionally biased region" description="Basic and acidic residues" evidence="4">
    <location>
        <begin position="196"/>
        <end position="210"/>
    </location>
</feature>
<evidence type="ECO:0000313" key="6">
    <source>
        <dbReference type="Proteomes" id="UP001632038"/>
    </source>
</evidence>
<keyword evidence="2" id="KW-0690">Ribosome biogenesis</keyword>
<dbReference type="InterPro" id="IPR045056">
    <property type="entry name" value="Nop56/Nop58"/>
</dbReference>